<evidence type="ECO:0000259" key="4">
    <source>
        <dbReference type="Pfam" id="PF20789"/>
    </source>
</evidence>
<feature type="domain" description="Acyl-CoA thioesterase-like C-terminal" evidence="4">
    <location>
        <begin position="192"/>
        <end position="311"/>
    </location>
</feature>
<proteinExistence type="inferred from homology"/>
<accession>A0A0F4G742</accession>
<feature type="domain" description="Acyl-CoA thioesterase-like N-terminal HotDog" evidence="3">
    <location>
        <begin position="30"/>
        <end position="111"/>
    </location>
</feature>
<reference evidence="5 6" key="1">
    <citation type="submission" date="2015-03" db="EMBL/GenBank/DDBJ databases">
        <title>RNA-seq based gene annotation and comparative genomics of four Zymoseptoria species reveal species-specific pathogenicity related genes and transposable element activity.</title>
        <authorList>
            <person name="Grandaubert J."/>
            <person name="Bhattacharyya A."/>
            <person name="Stukenbrock E.H."/>
        </authorList>
    </citation>
    <scope>NUCLEOTIDE SEQUENCE [LARGE SCALE GENOMIC DNA]</scope>
    <source>
        <strain evidence="5 6">Zb18110</strain>
    </source>
</reference>
<evidence type="ECO:0000256" key="2">
    <source>
        <dbReference type="ARBA" id="ARBA00022801"/>
    </source>
</evidence>
<dbReference type="CDD" id="cd03445">
    <property type="entry name" value="Thioesterase_II_repeat2"/>
    <property type="match status" value="1"/>
</dbReference>
<protein>
    <submittedName>
        <fullName evidence="5">Acyl-CoA thioesterase II like protein</fullName>
    </submittedName>
</protein>
<dbReference type="Pfam" id="PF13622">
    <property type="entry name" value="4HBT_3"/>
    <property type="match status" value="1"/>
</dbReference>
<keyword evidence="2" id="KW-0378">Hydrolase</keyword>
<dbReference type="GO" id="GO:0047617">
    <property type="term" value="F:fatty acyl-CoA hydrolase activity"/>
    <property type="evidence" value="ECO:0007669"/>
    <property type="project" value="InterPro"/>
</dbReference>
<dbReference type="Proteomes" id="UP000033647">
    <property type="component" value="Unassembled WGS sequence"/>
</dbReference>
<organism evidence="5 6">
    <name type="scientific">Zymoseptoria brevis</name>
    <dbReference type="NCBI Taxonomy" id="1047168"/>
    <lineage>
        <taxon>Eukaryota</taxon>
        <taxon>Fungi</taxon>
        <taxon>Dikarya</taxon>
        <taxon>Ascomycota</taxon>
        <taxon>Pezizomycotina</taxon>
        <taxon>Dothideomycetes</taxon>
        <taxon>Dothideomycetidae</taxon>
        <taxon>Mycosphaerellales</taxon>
        <taxon>Mycosphaerellaceae</taxon>
        <taxon>Zymoseptoria</taxon>
    </lineage>
</organism>
<dbReference type="InterPro" id="IPR049449">
    <property type="entry name" value="TesB_ACOT8-like_N"/>
</dbReference>
<dbReference type="Gene3D" id="2.40.160.210">
    <property type="entry name" value="Acyl-CoA thioesterase, double hotdog domain"/>
    <property type="match status" value="1"/>
</dbReference>
<name>A0A0F4G742_9PEZI</name>
<sequence>MPASNIAEQNAVDRLSENAYASTSLPIRLGNAANIAYGGCALGVGVNAAYQTVKSGYHIYSVLGHYLGPTLCDRKIFCKITRTRDTRTFATRLVEVSQKLDNGTIRGTVTFLADFQAQEPATLLDFTSIPEGASYSPEECATPKEKAERMLREGKTTAKIVAIYDDSFKAADQFLEIRNPPSSMMSETLAGLVKGPTSQDERPLTSKTTSQWVRSRHPLERESDHLGALAFYMDGALSFLPLTHLKMSLFEAGACSSLDFALRIMSNEVDMVAWNFKEMKTIHGSDGRTYNEGRLFNKDGKMIAVMTQQSILRPQPAKKASL</sequence>
<dbReference type="InterPro" id="IPR049450">
    <property type="entry name" value="ACOT8-like_C"/>
</dbReference>
<dbReference type="Pfam" id="PF20789">
    <property type="entry name" value="4HBT_3C"/>
    <property type="match status" value="1"/>
</dbReference>
<dbReference type="EMBL" id="LAFY01005889">
    <property type="protein sequence ID" value="KJX92055.1"/>
    <property type="molecule type" value="Genomic_DNA"/>
</dbReference>
<comment type="caution">
    <text evidence="5">The sequence shown here is derived from an EMBL/GenBank/DDBJ whole genome shotgun (WGS) entry which is preliminary data.</text>
</comment>
<dbReference type="GO" id="GO:0009062">
    <property type="term" value="P:fatty acid catabolic process"/>
    <property type="evidence" value="ECO:0007669"/>
    <property type="project" value="TreeGrafter"/>
</dbReference>
<gene>
    <name evidence="5" type="ORF">TI39_contig5934g00002</name>
</gene>
<dbReference type="InterPro" id="IPR042171">
    <property type="entry name" value="Acyl-CoA_hotdog"/>
</dbReference>
<evidence type="ECO:0000313" key="6">
    <source>
        <dbReference type="Proteomes" id="UP000033647"/>
    </source>
</evidence>
<dbReference type="InterPro" id="IPR029069">
    <property type="entry name" value="HotDog_dom_sf"/>
</dbReference>
<evidence type="ECO:0000256" key="1">
    <source>
        <dbReference type="ARBA" id="ARBA00006538"/>
    </source>
</evidence>
<dbReference type="STRING" id="1047168.A0A0F4G742"/>
<dbReference type="GO" id="GO:0005782">
    <property type="term" value="C:peroxisomal matrix"/>
    <property type="evidence" value="ECO:0007669"/>
    <property type="project" value="UniProtKB-SubCell"/>
</dbReference>
<comment type="similarity">
    <text evidence="1">Belongs to the C/M/P thioester hydrolase family.</text>
</comment>
<dbReference type="CDD" id="cd03444">
    <property type="entry name" value="Thioesterase_II_repeat1"/>
    <property type="match status" value="1"/>
</dbReference>
<dbReference type="InterPro" id="IPR003703">
    <property type="entry name" value="Acyl_CoA_thio"/>
</dbReference>
<dbReference type="OrthoDB" id="68328at2759"/>
<keyword evidence="6" id="KW-1185">Reference proteome</keyword>
<dbReference type="PANTHER" id="PTHR11066">
    <property type="entry name" value="ACYL-COA THIOESTERASE"/>
    <property type="match status" value="1"/>
</dbReference>
<dbReference type="SUPFAM" id="SSF54637">
    <property type="entry name" value="Thioesterase/thiol ester dehydrase-isomerase"/>
    <property type="match status" value="2"/>
</dbReference>
<dbReference type="GO" id="GO:0006637">
    <property type="term" value="P:acyl-CoA metabolic process"/>
    <property type="evidence" value="ECO:0007669"/>
    <property type="project" value="InterPro"/>
</dbReference>
<dbReference type="AlphaFoldDB" id="A0A0F4G742"/>
<dbReference type="PANTHER" id="PTHR11066:SF35">
    <property type="entry name" value="ACYL-COA THIOESTERASE II"/>
    <property type="match status" value="1"/>
</dbReference>
<evidence type="ECO:0000259" key="3">
    <source>
        <dbReference type="Pfam" id="PF13622"/>
    </source>
</evidence>
<evidence type="ECO:0000313" key="5">
    <source>
        <dbReference type="EMBL" id="KJX92055.1"/>
    </source>
</evidence>